<feature type="transmembrane region" description="Helical" evidence="7">
    <location>
        <begin position="404"/>
        <end position="425"/>
    </location>
</feature>
<keyword evidence="5 7" id="KW-0472">Membrane</keyword>
<keyword evidence="3" id="KW-0813">Transport</keyword>
<dbReference type="Proteomes" id="UP000324897">
    <property type="component" value="Unassembled WGS sequence"/>
</dbReference>
<dbReference type="Gramene" id="TVU01072">
    <property type="protein sequence ID" value="TVU01072"/>
    <property type="gene ID" value="EJB05_53483"/>
</dbReference>
<dbReference type="Pfam" id="PF01490">
    <property type="entry name" value="Aa_trans"/>
    <property type="match status" value="1"/>
</dbReference>
<gene>
    <name evidence="9" type="ORF">EJB05_53483</name>
</gene>
<dbReference type="PANTHER" id="PTHR22950:SF698">
    <property type="entry name" value="AMINO ACID TRANSPORTER TRANSMEMBRANE DOMAIN-CONTAINING PROTEIN"/>
    <property type="match status" value="1"/>
</dbReference>
<organism evidence="9 10">
    <name type="scientific">Eragrostis curvula</name>
    <name type="common">weeping love grass</name>
    <dbReference type="NCBI Taxonomy" id="38414"/>
    <lineage>
        <taxon>Eukaryota</taxon>
        <taxon>Viridiplantae</taxon>
        <taxon>Streptophyta</taxon>
        <taxon>Embryophyta</taxon>
        <taxon>Tracheophyta</taxon>
        <taxon>Spermatophyta</taxon>
        <taxon>Magnoliopsida</taxon>
        <taxon>Liliopsida</taxon>
        <taxon>Poales</taxon>
        <taxon>Poaceae</taxon>
        <taxon>PACMAD clade</taxon>
        <taxon>Chloridoideae</taxon>
        <taxon>Eragrostideae</taxon>
        <taxon>Eragrostidinae</taxon>
        <taxon>Eragrostis</taxon>
    </lineage>
</organism>
<evidence type="ECO:0000313" key="10">
    <source>
        <dbReference type="Proteomes" id="UP000324897"/>
    </source>
</evidence>
<sequence>MAASSGTSSPSSASSGTSSSDRPPSSASAKTGFLKTCFNGVNALSGIGLLSIPYALSQGGWLSLAIFLAIAIIFYYTGLLLQRCMDASPLVKSYPDIGALAFGRPGRLAVSAFMYLELFLVAVNFLILEADNLQKLFPAAASGGVQVGALGRVGGKQAFALAAALVVLPTTWFSSLSVLAYVAAGSALASVVLVAAVLWVAVFDGVGFHERGRLVRWAGMPSAMSLYSFCFAGHAVFAMIYTGMKEKKKFPMVLFICFALSTFSYALMGIIGYLMYGDALESQITLNLPSGKVSSKIAIYTTLVNPLTKYALVVAPIAEAVEDALGLRAAAKARLLRVLVRTALVVANVTVALAVPFFGDVVSLTGALLNCSVSMLLPCLCYLRLRTKVMIVRSSEKVYRLETAVCVAIVVVGAAIAGLGTYSSVNRLSRSFNLIIEIST</sequence>
<evidence type="ECO:0000256" key="6">
    <source>
        <dbReference type="SAM" id="MobiDB-lite"/>
    </source>
</evidence>
<evidence type="ECO:0000256" key="1">
    <source>
        <dbReference type="ARBA" id="ARBA00004141"/>
    </source>
</evidence>
<evidence type="ECO:0000259" key="8">
    <source>
        <dbReference type="Pfam" id="PF01490"/>
    </source>
</evidence>
<evidence type="ECO:0000256" key="2">
    <source>
        <dbReference type="ARBA" id="ARBA00022692"/>
    </source>
</evidence>
<reference evidence="9 10" key="1">
    <citation type="journal article" date="2019" name="Sci. Rep.">
        <title>A high-quality genome of Eragrostis curvula grass provides insights into Poaceae evolution and supports new strategies to enhance forage quality.</title>
        <authorList>
            <person name="Carballo J."/>
            <person name="Santos B.A.C.M."/>
            <person name="Zappacosta D."/>
            <person name="Garbus I."/>
            <person name="Selva J.P."/>
            <person name="Gallo C.A."/>
            <person name="Diaz A."/>
            <person name="Albertini E."/>
            <person name="Caccamo M."/>
            <person name="Echenique V."/>
        </authorList>
    </citation>
    <scope>NUCLEOTIDE SEQUENCE [LARGE SCALE GENOMIC DNA]</scope>
    <source>
        <strain evidence="10">cv. Victoria</strain>
        <tissue evidence="9">Leaf</tissue>
    </source>
</reference>
<feature type="transmembrane region" description="Helical" evidence="7">
    <location>
        <begin position="364"/>
        <end position="383"/>
    </location>
</feature>
<evidence type="ECO:0000256" key="3">
    <source>
        <dbReference type="ARBA" id="ARBA00022970"/>
    </source>
</evidence>
<keyword evidence="10" id="KW-1185">Reference proteome</keyword>
<evidence type="ECO:0000256" key="5">
    <source>
        <dbReference type="ARBA" id="ARBA00023136"/>
    </source>
</evidence>
<proteinExistence type="predicted"/>
<feature type="transmembrane region" description="Helical" evidence="7">
    <location>
        <begin position="178"/>
        <end position="203"/>
    </location>
</feature>
<dbReference type="InterPro" id="IPR013057">
    <property type="entry name" value="AA_transpt_TM"/>
</dbReference>
<dbReference type="OrthoDB" id="655540at2759"/>
<evidence type="ECO:0000256" key="4">
    <source>
        <dbReference type="ARBA" id="ARBA00022989"/>
    </source>
</evidence>
<dbReference type="GO" id="GO:0005774">
    <property type="term" value="C:vacuolar membrane"/>
    <property type="evidence" value="ECO:0007669"/>
    <property type="project" value="TreeGrafter"/>
</dbReference>
<feature type="domain" description="Amino acid transporter transmembrane" evidence="8">
    <location>
        <begin position="30"/>
        <end position="422"/>
    </location>
</feature>
<keyword evidence="3" id="KW-0029">Amino-acid transport</keyword>
<accession>A0A5J9SPW1</accession>
<feature type="transmembrane region" description="Helical" evidence="7">
    <location>
        <begin position="61"/>
        <end position="81"/>
    </location>
</feature>
<feature type="transmembrane region" description="Helical" evidence="7">
    <location>
        <begin position="108"/>
        <end position="128"/>
    </location>
</feature>
<keyword evidence="2 7" id="KW-0812">Transmembrane</keyword>
<dbReference type="EMBL" id="RWGY01000492">
    <property type="protein sequence ID" value="TVU01072.1"/>
    <property type="molecule type" value="Genomic_DNA"/>
</dbReference>
<feature type="transmembrane region" description="Helical" evidence="7">
    <location>
        <begin position="338"/>
        <end position="358"/>
    </location>
</feature>
<comment type="caution">
    <text evidence="9">The sequence shown here is derived from an EMBL/GenBank/DDBJ whole genome shotgun (WGS) entry which is preliminary data.</text>
</comment>
<protein>
    <recommendedName>
        <fullName evidence="8">Amino acid transporter transmembrane domain-containing protein</fullName>
    </recommendedName>
</protein>
<comment type="subcellular location">
    <subcellularLocation>
        <location evidence="1">Membrane</location>
        <topology evidence="1">Multi-pass membrane protein</topology>
    </subcellularLocation>
</comment>
<name>A0A5J9SPW1_9POAL</name>
<dbReference type="PANTHER" id="PTHR22950">
    <property type="entry name" value="AMINO ACID TRANSPORTER"/>
    <property type="match status" value="1"/>
</dbReference>
<evidence type="ECO:0000256" key="7">
    <source>
        <dbReference type="SAM" id="Phobius"/>
    </source>
</evidence>
<feature type="transmembrane region" description="Helical" evidence="7">
    <location>
        <begin position="224"/>
        <end position="244"/>
    </location>
</feature>
<feature type="region of interest" description="Disordered" evidence="6">
    <location>
        <begin position="1"/>
        <end position="27"/>
    </location>
</feature>
<keyword evidence="4 7" id="KW-1133">Transmembrane helix</keyword>
<dbReference type="GO" id="GO:0015179">
    <property type="term" value="F:L-amino acid transmembrane transporter activity"/>
    <property type="evidence" value="ECO:0007669"/>
    <property type="project" value="TreeGrafter"/>
</dbReference>
<feature type="transmembrane region" description="Helical" evidence="7">
    <location>
        <begin position="250"/>
        <end position="276"/>
    </location>
</feature>
<evidence type="ECO:0000313" key="9">
    <source>
        <dbReference type="EMBL" id="TVU01072.1"/>
    </source>
</evidence>
<dbReference type="AlphaFoldDB" id="A0A5J9SPW1"/>